<dbReference type="OrthoDB" id="73401at2759"/>
<evidence type="ECO:0000313" key="3">
    <source>
        <dbReference type="EMBL" id="VDN02516.1"/>
    </source>
</evidence>
<evidence type="ECO:0000313" key="4">
    <source>
        <dbReference type="Proteomes" id="UP000276776"/>
    </source>
</evidence>
<dbReference type="AlphaFoldDB" id="A0A0N5CY00"/>
<dbReference type="InterPro" id="IPR048701">
    <property type="entry name" value="CIP2A_N"/>
</dbReference>
<feature type="domain" description="CIP2A N-terminal" evidence="2">
    <location>
        <begin position="128"/>
        <end position="578"/>
    </location>
</feature>
<name>A0A0N5CY00_THECL</name>
<evidence type="ECO:0000313" key="5">
    <source>
        <dbReference type="WBParaSite" id="TCLT_0000530201-mRNA-1"/>
    </source>
</evidence>
<proteinExistence type="predicted"/>
<evidence type="ECO:0000256" key="1">
    <source>
        <dbReference type="SAM" id="Coils"/>
    </source>
</evidence>
<keyword evidence="1" id="KW-0175">Coiled coil</keyword>
<dbReference type="WBParaSite" id="TCLT_0000530201-mRNA-1">
    <property type="protein sequence ID" value="TCLT_0000530201-mRNA-1"/>
    <property type="gene ID" value="TCLT_0000530201"/>
</dbReference>
<reference evidence="5" key="1">
    <citation type="submission" date="2017-02" db="UniProtKB">
        <authorList>
            <consortium name="WormBaseParasite"/>
        </authorList>
    </citation>
    <scope>IDENTIFICATION</scope>
</reference>
<dbReference type="PANTHER" id="PTHR23161">
    <property type="entry name" value="PROTEIN CIP2A"/>
    <property type="match status" value="1"/>
</dbReference>
<sequence>MSDGLKGCITAAASAAHRFCSDRSEDNERLLNHHLKDLIQFTATVDPSARLSIKNLHLCELLHYCSLLLNENPSWAISRSRLHLFLFNIAFHNVSLRKYLAADLQICESVFECLKLSLQEQLGPQNLVDVLRLLQVLTYERSAVLGVWTNSLISFLLSEIICDDEPQWLPYCMAILCNLAARSKSVCLRIGRSVSLFVHSSYKAFSRKLLQLLAHDSRTVVIACLVLVGFLEEKLRDTIFCARNIPQTFQCVFNVLILGDHLMTRCIAVDLLKRLVFCESSSVSSSLTLTSTGKDLASYSYFEKTIQLVATLLIQIDPRTEESFKVYDLFLALCSVPQLRSAVAHAILHCHSNEEKPATPLLAICDTAGLSFDEAIEPEVPLKAIRLLICLLQELVESTGRVEDVVPIAHILQLVENNVKTAIETVSDSVKFQCQRITEGLRLAEIVSTDEDIRVCLLEVVNAALCSHIIESQIISNPVITYIRQPESLRTEPLPEWCNDGVAIVLELMRILISLKDYSKSHKDLYLKVLKDDRLIPFIAYAIAHGNAELTHKALLLFVHCSQFHTFPTKWLGDLVATCRKKKSIVCASRDNYLPKGSSEYCLNISVDDTSTVHKKPLNDLSTKDDRVIQFSEISDNIHQKNELPGFDTLRLLSINEKKIQNMKNRERELEDLLAKKEEALRESELLRNRNNQENENEIASLRDAIVVSKKKIEDLDKLLISLRTEKQNVEEICESYKKTVEKKEEEVLSLTDEYDSLKKVAQEKNVLQEENNSERELATLMKSRYDELRKNFALTSNALIEKDKQCAQLMNEHKNMEHDLMIKKSENIEVCENLKRLEKEMMDIRNSKNSEIKHLQDLVDEKVKEIECLNKELQKVLKFKSNMLRMMDEI</sequence>
<dbReference type="InterPro" id="IPR042510">
    <property type="entry name" value="CIP2A"/>
</dbReference>
<protein>
    <submittedName>
        <fullName evidence="5">Protein CIP2A</fullName>
    </submittedName>
</protein>
<dbReference type="EMBL" id="UYYF01004331">
    <property type="protein sequence ID" value="VDN02516.1"/>
    <property type="molecule type" value="Genomic_DNA"/>
</dbReference>
<reference evidence="3 4" key="2">
    <citation type="submission" date="2018-11" db="EMBL/GenBank/DDBJ databases">
        <authorList>
            <consortium name="Pathogen Informatics"/>
        </authorList>
    </citation>
    <scope>NUCLEOTIDE SEQUENCE [LARGE SCALE GENOMIC DNA]</scope>
</reference>
<evidence type="ECO:0000259" key="2">
    <source>
        <dbReference type="Pfam" id="PF21044"/>
    </source>
</evidence>
<dbReference type="STRING" id="103827.A0A0N5CY00"/>
<accession>A0A0N5CY00</accession>
<dbReference type="Proteomes" id="UP000276776">
    <property type="component" value="Unassembled WGS sequence"/>
</dbReference>
<keyword evidence="4" id="KW-1185">Reference proteome</keyword>
<feature type="coiled-coil region" evidence="1">
    <location>
        <begin position="653"/>
        <end position="873"/>
    </location>
</feature>
<dbReference type="Pfam" id="PF21044">
    <property type="entry name" value="CIP2A_N"/>
    <property type="match status" value="1"/>
</dbReference>
<gene>
    <name evidence="3" type="ORF">TCLT_LOCUS5291</name>
</gene>
<dbReference type="PANTHER" id="PTHR23161:SF2">
    <property type="entry name" value="PROTEIN CIP2A"/>
    <property type="match status" value="1"/>
</dbReference>
<organism evidence="5">
    <name type="scientific">Thelazia callipaeda</name>
    <name type="common">Oriental eyeworm</name>
    <name type="synonym">Parasitic nematode</name>
    <dbReference type="NCBI Taxonomy" id="103827"/>
    <lineage>
        <taxon>Eukaryota</taxon>
        <taxon>Metazoa</taxon>
        <taxon>Ecdysozoa</taxon>
        <taxon>Nematoda</taxon>
        <taxon>Chromadorea</taxon>
        <taxon>Rhabditida</taxon>
        <taxon>Spirurina</taxon>
        <taxon>Spiruromorpha</taxon>
        <taxon>Thelazioidea</taxon>
        <taxon>Thelaziidae</taxon>
        <taxon>Thelazia</taxon>
    </lineage>
</organism>